<evidence type="ECO:0000313" key="1">
    <source>
        <dbReference type="EMBL" id="RNA35849.1"/>
    </source>
</evidence>
<dbReference type="InterPro" id="IPR018790">
    <property type="entry name" value="DUF2358"/>
</dbReference>
<reference evidence="1 2" key="1">
    <citation type="journal article" date="2018" name="Sci. Rep.">
        <title>Genomic signatures of local adaptation to the degree of environmental predictability in rotifers.</title>
        <authorList>
            <person name="Franch-Gras L."/>
            <person name="Hahn C."/>
            <person name="Garcia-Roger E.M."/>
            <person name="Carmona M.J."/>
            <person name="Serra M."/>
            <person name="Gomez A."/>
        </authorList>
    </citation>
    <scope>NUCLEOTIDE SEQUENCE [LARGE SCALE GENOMIC DNA]</scope>
    <source>
        <strain evidence="1">HYR1</strain>
    </source>
</reference>
<name>A0A3M7SJE0_BRAPC</name>
<organism evidence="1 2">
    <name type="scientific">Brachionus plicatilis</name>
    <name type="common">Marine rotifer</name>
    <name type="synonym">Brachionus muelleri</name>
    <dbReference type="NCBI Taxonomy" id="10195"/>
    <lineage>
        <taxon>Eukaryota</taxon>
        <taxon>Metazoa</taxon>
        <taxon>Spiralia</taxon>
        <taxon>Gnathifera</taxon>
        <taxon>Rotifera</taxon>
        <taxon>Eurotatoria</taxon>
        <taxon>Monogononta</taxon>
        <taxon>Pseudotrocha</taxon>
        <taxon>Ploima</taxon>
        <taxon>Brachionidae</taxon>
        <taxon>Brachionus</taxon>
    </lineage>
</organism>
<dbReference type="AlphaFoldDB" id="A0A3M7SJE0"/>
<comment type="caution">
    <text evidence="1">The sequence shown here is derived from an EMBL/GenBank/DDBJ whole genome shotgun (WGS) entry which is preliminary data.</text>
</comment>
<dbReference type="STRING" id="10195.A0A3M7SJE0"/>
<proteinExistence type="predicted"/>
<keyword evidence="2" id="KW-1185">Reference proteome</keyword>
<evidence type="ECO:0000313" key="2">
    <source>
        <dbReference type="Proteomes" id="UP000276133"/>
    </source>
</evidence>
<sequence length="247" mass="28599">MKYLFSLRTRTLLYSFHASRALHLTHLSNISPPAVGRLSPDLINTQCRPVCTTCLKKSQQTPDPLKKPSKEQLLLLKERLASHLPKFLVETHPYNMYTNDVIFENLYQEPGKISTGALQYAIQLTMLRMKVHWKYSNARLEVLKITVDDLDSTVKVRWRIVGIRGMKSMTQPWKIKAWKLKESINNEAEWNDGFSILYVRGDGLIYKHTLQRVMSQKDEEPVLVEKSKKVENLDINQTICTKESGLK</sequence>
<dbReference type="OrthoDB" id="44820at2759"/>
<dbReference type="Pfam" id="PF10184">
    <property type="entry name" value="DUF2358"/>
    <property type="match status" value="1"/>
</dbReference>
<gene>
    <name evidence="1" type="ORF">BpHYR1_054690</name>
</gene>
<accession>A0A3M7SJE0</accession>
<protein>
    <submittedName>
        <fullName evidence="1">Uncharacterized protein</fullName>
    </submittedName>
</protein>
<dbReference type="Proteomes" id="UP000276133">
    <property type="component" value="Unassembled WGS sequence"/>
</dbReference>
<dbReference type="PANTHER" id="PTHR31094:SF2">
    <property type="entry name" value="RIKEN CDNA 2310061I04 GENE"/>
    <property type="match status" value="1"/>
</dbReference>
<dbReference type="EMBL" id="REGN01001282">
    <property type="protein sequence ID" value="RNA35849.1"/>
    <property type="molecule type" value="Genomic_DNA"/>
</dbReference>
<dbReference type="PANTHER" id="PTHR31094">
    <property type="entry name" value="RIKEN CDNA 2310061I04 GENE"/>
    <property type="match status" value="1"/>
</dbReference>